<reference evidence="1 2" key="1">
    <citation type="journal article" date="2022" name="Plant J.">
        <title>Chromosome-level genome of Camellia lanceoleosa provides a valuable resource for understanding genome evolution and self-incompatibility.</title>
        <authorList>
            <person name="Gong W."/>
            <person name="Xiao S."/>
            <person name="Wang L."/>
            <person name="Liao Z."/>
            <person name="Chang Y."/>
            <person name="Mo W."/>
            <person name="Hu G."/>
            <person name="Li W."/>
            <person name="Zhao G."/>
            <person name="Zhu H."/>
            <person name="Hu X."/>
            <person name="Ji K."/>
            <person name="Xiang X."/>
            <person name="Song Q."/>
            <person name="Yuan D."/>
            <person name="Jin S."/>
            <person name="Zhang L."/>
        </authorList>
    </citation>
    <scope>NUCLEOTIDE SEQUENCE [LARGE SCALE GENOMIC DNA]</scope>
    <source>
        <strain evidence="1">SQ_2022a</strain>
    </source>
</reference>
<accession>A0ACC0I2C6</accession>
<evidence type="ECO:0000313" key="2">
    <source>
        <dbReference type="Proteomes" id="UP001060215"/>
    </source>
</evidence>
<comment type="caution">
    <text evidence="1">The sequence shown here is derived from an EMBL/GenBank/DDBJ whole genome shotgun (WGS) entry which is preliminary data.</text>
</comment>
<gene>
    <name evidence="1" type="ORF">LOK49_LG04G03457</name>
</gene>
<dbReference type="Proteomes" id="UP001060215">
    <property type="component" value="Chromosome 2"/>
</dbReference>
<sequence>MVACLACTPDTLPGRNPFPRSFNNHHHHGQQQQQRRFGYRIALSLLQNCRDFKQLKQIHARIIRNGLSQEQSLLAKLIRLCDSYAKMDYATLLLLHHPLPNPNPNPNPIPNPSFASSSFSSSSSSTFAWNLVIRSHTLNGSPHQALLLYNLMICRGLPPPDKFTFPFVIKACLASSSLHKGKEVHVLAFKCGFSHDIFLQNTLMDLYFKCGDSDYGRKVFDKMRVRNIVSWTTMISGLVACCADLDAARLFFEQMPIKNVVSWTTMINGYARNRRPHDAFEFFWRMQHHNVKPNEFTLVSLLIACAELGSLNLGRWIHDFALKNGFTMGIFLGTALIDMYSKCGSLEDAKQVFDSMQVRSTATWNSMITSLGVHGHGEEALDLFAKMEMANIQPDAITFVGVLCACVRVNNVTEGRKYFKYMSERYGITPNAEHYTCIIELCSHGNMLDEACELAEVDDMPS</sequence>
<dbReference type="EMBL" id="CM045759">
    <property type="protein sequence ID" value="KAI8019504.1"/>
    <property type="molecule type" value="Genomic_DNA"/>
</dbReference>
<evidence type="ECO:0000313" key="1">
    <source>
        <dbReference type="EMBL" id="KAI8019504.1"/>
    </source>
</evidence>
<proteinExistence type="predicted"/>
<organism evidence="1 2">
    <name type="scientific">Camellia lanceoleosa</name>
    <dbReference type="NCBI Taxonomy" id="1840588"/>
    <lineage>
        <taxon>Eukaryota</taxon>
        <taxon>Viridiplantae</taxon>
        <taxon>Streptophyta</taxon>
        <taxon>Embryophyta</taxon>
        <taxon>Tracheophyta</taxon>
        <taxon>Spermatophyta</taxon>
        <taxon>Magnoliopsida</taxon>
        <taxon>eudicotyledons</taxon>
        <taxon>Gunneridae</taxon>
        <taxon>Pentapetalae</taxon>
        <taxon>asterids</taxon>
        <taxon>Ericales</taxon>
        <taxon>Theaceae</taxon>
        <taxon>Camellia</taxon>
    </lineage>
</organism>
<keyword evidence="2" id="KW-1185">Reference proteome</keyword>
<protein>
    <submittedName>
        <fullName evidence="1">Pentatricopeptide repeat-containing protein</fullName>
    </submittedName>
</protein>
<name>A0ACC0I2C6_9ERIC</name>